<evidence type="ECO:0000313" key="6">
    <source>
        <dbReference type="EMBL" id="SEU09857.1"/>
    </source>
</evidence>
<dbReference type="EMBL" id="FMZP01000034">
    <property type="protein sequence ID" value="SDD61118.1"/>
    <property type="molecule type" value="Genomic_DNA"/>
</dbReference>
<accession>A0A1I0JHS0</accession>
<dbReference type="NCBIfam" id="NF005559">
    <property type="entry name" value="PRK07231.1"/>
    <property type="match status" value="1"/>
</dbReference>
<evidence type="ECO:0000256" key="1">
    <source>
        <dbReference type="ARBA" id="ARBA00006484"/>
    </source>
</evidence>
<dbReference type="NCBIfam" id="NF009466">
    <property type="entry name" value="PRK12826.1-2"/>
    <property type="match status" value="1"/>
</dbReference>
<evidence type="ECO:0000313" key="5">
    <source>
        <dbReference type="EMBL" id="SDD61118.1"/>
    </source>
</evidence>
<comment type="similarity">
    <text evidence="1">Belongs to the short-chain dehydrogenases/reductases (SDR) family.</text>
</comment>
<dbReference type="PANTHER" id="PTHR24321:SF8">
    <property type="entry name" value="ESTRADIOL 17-BETA-DEHYDROGENASE 8-RELATED"/>
    <property type="match status" value="1"/>
</dbReference>
<dbReference type="PRINTS" id="PR00080">
    <property type="entry name" value="SDRFAMILY"/>
</dbReference>
<keyword evidence="3" id="KW-0520">NAD</keyword>
<dbReference type="Pfam" id="PF13561">
    <property type="entry name" value="adh_short_C2"/>
    <property type="match status" value="1"/>
</dbReference>
<dbReference type="Proteomes" id="UP000199320">
    <property type="component" value="Unassembled WGS sequence"/>
</dbReference>
<dbReference type="PANTHER" id="PTHR24321">
    <property type="entry name" value="DEHYDROGENASES, SHORT CHAIN"/>
    <property type="match status" value="1"/>
</dbReference>
<gene>
    <name evidence="6" type="ORF">SAMN04488694_14411</name>
    <name evidence="5" type="ORF">SAMN05192552_103423</name>
</gene>
<dbReference type="SUPFAM" id="SSF51735">
    <property type="entry name" value="NAD(P)-binding Rossmann-fold domains"/>
    <property type="match status" value="1"/>
</dbReference>
<keyword evidence="2" id="KW-0560">Oxidoreductase</keyword>
<reference evidence="6" key="2">
    <citation type="submission" date="2016-10" db="EMBL/GenBank/DDBJ databases">
        <authorList>
            <person name="de Groot N.N."/>
        </authorList>
    </citation>
    <scope>NUCLEOTIDE SEQUENCE [LARGE SCALE GENOMIC DNA]</scope>
    <source>
        <strain evidence="6">CDM_6</strain>
    </source>
</reference>
<evidence type="ECO:0000313" key="7">
    <source>
        <dbReference type="Proteomes" id="UP000199320"/>
    </source>
</evidence>
<dbReference type="AlphaFoldDB" id="A0A1I0JHS0"/>
<feature type="domain" description="Ketoreductase" evidence="4">
    <location>
        <begin position="8"/>
        <end position="192"/>
    </location>
</feature>
<dbReference type="PRINTS" id="PR00081">
    <property type="entry name" value="GDHRDH"/>
</dbReference>
<evidence type="ECO:0000256" key="2">
    <source>
        <dbReference type="ARBA" id="ARBA00023002"/>
    </source>
</evidence>
<evidence type="ECO:0000256" key="3">
    <source>
        <dbReference type="ARBA" id="ARBA00023027"/>
    </source>
</evidence>
<dbReference type="InterPro" id="IPR020904">
    <property type="entry name" value="Sc_DH/Rdtase_CS"/>
</dbReference>
<dbReference type="Proteomes" id="UP000324021">
    <property type="component" value="Unassembled WGS sequence"/>
</dbReference>
<dbReference type="InterPro" id="IPR057326">
    <property type="entry name" value="KR_dom"/>
</dbReference>
<dbReference type="EMBL" id="FOIC01000044">
    <property type="protein sequence ID" value="SEU09857.1"/>
    <property type="molecule type" value="Genomic_DNA"/>
</dbReference>
<keyword evidence="7" id="KW-1185">Reference proteome</keyword>
<evidence type="ECO:0000259" key="4">
    <source>
        <dbReference type="SMART" id="SM00822"/>
    </source>
</evidence>
<evidence type="ECO:0000313" key="8">
    <source>
        <dbReference type="Proteomes" id="UP000324021"/>
    </source>
</evidence>
<dbReference type="FunFam" id="3.40.50.720:FF:000084">
    <property type="entry name" value="Short-chain dehydrogenase reductase"/>
    <property type="match status" value="1"/>
</dbReference>
<reference evidence="7 8" key="1">
    <citation type="submission" date="2016-10" db="EMBL/GenBank/DDBJ databases">
        <authorList>
            <person name="Varghese N."/>
            <person name="Submissions S."/>
        </authorList>
    </citation>
    <scope>NUCLEOTIDE SEQUENCE [LARGE SCALE GENOMIC DNA]</scope>
    <source>
        <strain evidence="5 8">CDM_1</strain>
        <strain evidence="7">CDM_6</strain>
    </source>
</reference>
<dbReference type="InterPro" id="IPR002347">
    <property type="entry name" value="SDR_fam"/>
</dbReference>
<dbReference type="PROSITE" id="PS00061">
    <property type="entry name" value="ADH_SHORT"/>
    <property type="match status" value="1"/>
</dbReference>
<sequence>MDTQFEDKTALVTGAGSGIGRATAEHFAHHGANVVVADIDTEGGTETVDQIEAAGGEAVFVQVDVTDESDVEAMVETACDTYSGLDIAHNNAGIEGDNAPLTEQSMDNWQRVLDINLTGVWLAMKYELPKLTDTDGGAIVNTSSIAGLSADGSAPYTASKHGVVGLTKSAAVRYAEQGVRINAVCPGVVRTPMVERTLEEHSEAVEAMTREQPLGRMAEPEEIATTVAWLASDDASFVNGHALPVEGGKLA</sequence>
<protein>
    <submittedName>
        <fullName evidence="6">NAD(P)-dependent dehydrogenase, short-chain alcohol dehydrogenase family</fullName>
    </submittedName>
</protein>
<organism evidence="6 7">
    <name type="scientific">Natrinema hispanicum</name>
    <dbReference type="NCBI Taxonomy" id="392421"/>
    <lineage>
        <taxon>Archaea</taxon>
        <taxon>Methanobacteriati</taxon>
        <taxon>Methanobacteriota</taxon>
        <taxon>Stenosarchaea group</taxon>
        <taxon>Halobacteria</taxon>
        <taxon>Halobacteriales</taxon>
        <taxon>Natrialbaceae</taxon>
        <taxon>Natrinema</taxon>
    </lineage>
</organism>
<dbReference type="STRING" id="392421.SAMN04488694_14411"/>
<dbReference type="SMART" id="SM00822">
    <property type="entry name" value="PKS_KR"/>
    <property type="match status" value="1"/>
</dbReference>
<dbReference type="CDD" id="cd05233">
    <property type="entry name" value="SDR_c"/>
    <property type="match status" value="1"/>
</dbReference>
<dbReference type="RefSeq" id="WP_092935771.1">
    <property type="nucleotide sequence ID" value="NZ_FMZP01000034.1"/>
</dbReference>
<proteinExistence type="inferred from homology"/>
<dbReference type="GO" id="GO:0016491">
    <property type="term" value="F:oxidoreductase activity"/>
    <property type="evidence" value="ECO:0007669"/>
    <property type="project" value="UniProtKB-KW"/>
</dbReference>
<dbReference type="InterPro" id="IPR036291">
    <property type="entry name" value="NAD(P)-bd_dom_sf"/>
</dbReference>
<dbReference type="OrthoDB" id="7442at2157"/>
<name>A0A1I0JHS0_9EURY</name>
<dbReference type="Gene3D" id="3.40.50.720">
    <property type="entry name" value="NAD(P)-binding Rossmann-like Domain"/>
    <property type="match status" value="1"/>
</dbReference>